<feature type="transmembrane region" description="Helical" evidence="9">
    <location>
        <begin position="152"/>
        <end position="172"/>
    </location>
</feature>
<dbReference type="GO" id="GO:0015188">
    <property type="term" value="F:L-isoleucine transmembrane transporter activity"/>
    <property type="evidence" value="ECO:0007669"/>
    <property type="project" value="TreeGrafter"/>
</dbReference>
<feature type="transmembrane region" description="Helical" evidence="9">
    <location>
        <begin position="40"/>
        <end position="64"/>
    </location>
</feature>
<sequence>MINFSRKDLYMIGLMLFALFFGAGNLIFPPFLGFQAGESFWPAILGFVVTGVGLPLVTVLAIAMTRDGVAEMGKRVSPLFSIVFSVTAYLSIGPFFGIPRGANVAYEMSIKPFLGNSPANSWILFLFSVVFFSLVYWVCLNPSKLVERIGSILTPLLLAAIALLVLGSLYNLDGKSAGTTGKFTSAPFAAGFLEGYLTMDTIAALAFGIIVINSIREKGVTDKATIARLTLKAGLIAGGGLALVYMGLGLLGTKMPGANSYENGVEILTESANLMFGPFGMVLLGLIVTLACFTTCVGLVAACGQFFSRQFPKVSYLKFATVITIVSFCIANLGLNQIITISVPVLTVIYPITIVLVLLSLTDKYFGGKKGVYIGAVSAALIISVLDVAMSFGMNLPWLHAFLHSLPLYSEGLGWLVPTIIGGTGGYLLNKLTKTNM</sequence>
<evidence type="ECO:0000256" key="9">
    <source>
        <dbReference type="RuleBase" id="RU362122"/>
    </source>
</evidence>
<feature type="transmembrane region" description="Helical" evidence="9">
    <location>
        <begin position="76"/>
        <end position="99"/>
    </location>
</feature>
<dbReference type="GO" id="GO:0015820">
    <property type="term" value="P:L-leucine transport"/>
    <property type="evidence" value="ECO:0007669"/>
    <property type="project" value="TreeGrafter"/>
</dbReference>
<keyword evidence="7 9" id="KW-1133">Transmembrane helix</keyword>
<evidence type="ECO:0000256" key="6">
    <source>
        <dbReference type="ARBA" id="ARBA00022970"/>
    </source>
</evidence>
<dbReference type="EMBL" id="SLVV01000003">
    <property type="protein sequence ID" value="TCN26860.1"/>
    <property type="molecule type" value="Genomic_DNA"/>
</dbReference>
<evidence type="ECO:0000256" key="2">
    <source>
        <dbReference type="ARBA" id="ARBA00008540"/>
    </source>
</evidence>
<feature type="transmembrane region" description="Helical" evidence="9">
    <location>
        <begin position="119"/>
        <end position="140"/>
    </location>
</feature>
<dbReference type="RefSeq" id="WP_132003581.1">
    <property type="nucleotide sequence ID" value="NZ_JABUHM010000002.1"/>
</dbReference>
<comment type="function">
    <text evidence="9">Component of the transport system for branched-chain amino acids.</text>
</comment>
<dbReference type="GO" id="GO:0015818">
    <property type="term" value="P:isoleucine transport"/>
    <property type="evidence" value="ECO:0007669"/>
    <property type="project" value="TreeGrafter"/>
</dbReference>
<keyword evidence="5 9" id="KW-0812">Transmembrane</keyword>
<keyword evidence="6 9" id="KW-0029">Amino-acid transport</keyword>
<evidence type="ECO:0000256" key="1">
    <source>
        <dbReference type="ARBA" id="ARBA00004651"/>
    </source>
</evidence>
<dbReference type="InterPro" id="IPR004685">
    <property type="entry name" value="Brnchd-chn_aa_trnsp_Livcs"/>
</dbReference>
<feature type="transmembrane region" description="Helical" evidence="9">
    <location>
        <begin position="9"/>
        <end position="28"/>
    </location>
</feature>
<feature type="transmembrane region" description="Helical" evidence="9">
    <location>
        <begin position="279"/>
        <end position="304"/>
    </location>
</feature>
<feature type="transmembrane region" description="Helical" evidence="9">
    <location>
        <begin position="412"/>
        <end position="429"/>
    </location>
</feature>
<dbReference type="PANTHER" id="PTHR30588:SF0">
    <property type="entry name" value="BRANCHED-CHAIN AMINO ACID PERMEASE BRNQ"/>
    <property type="match status" value="1"/>
</dbReference>
<evidence type="ECO:0000313" key="10">
    <source>
        <dbReference type="EMBL" id="TCN26860.1"/>
    </source>
</evidence>
<keyword evidence="11" id="KW-1185">Reference proteome</keyword>
<dbReference type="Pfam" id="PF05525">
    <property type="entry name" value="Branch_AA_trans"/>
    <property type="match status" value="1"/>
</dbReference>
<keyword evidence="4" id="KW-1003">Cell membrane</keyword>
<name>A0A4V2RE08_9BACI</name>
<dbReference type="GO" id="GO:0005304">
    <property type="term" value="F:L-valine transmembrane transporter activity"/>
    <property type="evidence" value="ECO:0007669"/>
    <property type="project" value="TreeGrafter"/>
</dbReference>
<keyword evidence="8 9" id="KW-0472">Membrane</keyword>
<feature type="transmembrane region" description="Helical" evidence="9">
    <location>
        <begin position="233"/>
        <end position="252"/>
    </location>
</feature>
<evidence type="ECO:0000256" key="3">
    <source>
        <dbReference type="ARBA" id="ARBA00022448"/>
    </source>
</evidence>
<dbReference type="AlphaFoldDB" id="A0A4V2RE08"/>
<comment type="similarity">
    <text evidence="2 9">Belongs to the branched chain amino acid transporter family.</text>
</comment>
<evidence type="ECO:0000313" key="11">
    <source>
        <dbReference type="Proteomes" id="UP000295689"/>
    </source>
</evidence>
<proteinExistence type="inferred from homology"/>
<gene>
    <name evidence="10" type="ORF">EV146_103386</name>
</gene>
<dbReference type="NCBIfam" id="TIGR00796">
    <property type="entry name" value="livcs"/>
    <property type="match status" value="1"/>
</dbReference>
<evidence type="ECO:0000256" key="7">
    <source>
        <dbReference type="ARBA" id="ARBA00022989"/>
    </source>
</evidence>
<organism evidence="10 11">
    <name type="scientific">Mesobacillus foraminis</name>
    <dbReference type="NCBI Taxonomy" id="279826"/>
    <lineage>
        <taxon>Bacteria</taxon>
        <taxon>Bacillati</taxon>
        <taxon>Bacillota</taxon>
        <taxon>Bacilli</taxon>
        <taxon>Bacillales</taxon>
        <taxon>Bacillaceae</taxon>
        <taxon>Mesobacillus</taxon>
    </lineage>
</organism>
<dbReference type="GO" id="GO:0015190">
    <property type="term" value="F:L-leucine transmembrane transporter activity"/>
    <property type="evidence" value="ECO:0007669"/>
    <property type="project" value="TreeGrafter"/>
</dbReference>
<comment type="subcellular location">
    <subcellularLocation>
        <location evidence="1 9">Cell membrane</location>
        <topology evidence="1 9">Multi-pass membrane protein</topology>
    </subcellularLocation>
</comment>
<dbReference type="GO" id="GO:0005886">
    <property type="term" value="C:plasma membrane"/>
    <property type="evidence" value="ECO:0007669"/>
    <property type="project" value="UniProtKB-SubCell"/>
</dbReference>
<feature type="transmembrane region" description="Helical" evidence="9">
    <location>
        <begin position="316"/>
        <end position="335"/>
    </location>
</feature>
<evidence type="ECO:0000256" key="5">
    <source>
        <dbReference type="ARBA" id="ARBA00022692"/>
    </source>
</evidence>
<comment type="caution">
    <text evidence="10">The sequence shown here is derived from an EMBL/GenBank/DDBJ whole genome shotgun (WGS) entry which is preliminary data.</text>
</comment>
<feature type="transmembrane region" description="Helical" evidence="9">
    <location>
        <begin position="341"/>
        <end position="359"/>
    </location>
</feature>
<keyword evidence="3 9" id="KW-0813">Transport</keyword>
<dbReference type="PANTHER" id="PTHR30588">
    <property type="entry name" value="BRANCHED-CHAIN AMINO ACID TRANSPORT SYSTEM 2 CARRIER PROTEIN"/>
    <property type="match status" value="1"/>
</dbReference>
<evidence type="ECO:0000256" key="4">
    <source>
        <dbReference type="ARBA" id="ARBA00022475"/>
    </source>
</evidence>
<reference evidence="10 11" key="1">
    <citation type="journal article" date="2015" name="Stand. Genomic Sci.">
        <title>Genomic Encyclopedia of Bacterial and Archaeal Type Strains, Phase III: the genomes of soil and plant-associated and newly described type strains.</title>
        <authorList>
            <person name="Whitman W.B."/>
            <person name="Woyke T."/>
            <person name="Klenk H.P."/>
            <person name="Zhou Y."/>
            <person name="Lilburn T.G."/>
            <person name="Beck B.J."/>
            <person name="De Vos P."/>
            <person name="Vandamme P."/>
            <person name="Eisen J.A."/>
            <person name="Garrity G."/>
            <person name="Hugenholtz P."/>
            <person name="Kyrpides N.C."/>
        </authorList>
    </citation>
    <scope>NUCLEOTIDE SEQUENCE [LARGE SCALE GENOMIC DNA]</scope>
    <source>
        <strain evidence="10 11">CV53</strain>
    </source>
</reference>
<feature type="transmembrane region" description="Helical" evidence="9">
    <location>
        <begin position="192"/>
        <end position="212"/>
    </location>
</feature>
<protein>
    <recommendedName>
        <fullName evidence="9">Branched-chain amino acid transport system carrier protein</fullName>
    </recommendedName>
</protein>
<feature type="transmembrane region" description="Helical" evidence="9">
    <location>
        <begin position="371"/>
        <end position="392"/>
    </location>
</feature>
<dbReference type="Proteomes" id="UP000295689">
    <property type="component" value="Unassembled WGS sequence"/>
</dbReference>
<evidence type="ECO:0000256" key="8">
    <source>
        <dbReference type="ARBA" id="ARBA00023136"/>
    </source>
</evidence>
<accession>A0A4V2RE08</accession>